<protein>
    <submittedName>
        <fullName evidence="1">Uncharacterized protein</fullName>
    </submittedName>
</protein>
<dbReference type="RefSeq" id="WP_095219760.1">
    <property type="nucleotide sequence ID" value="NZ_NPBJ01000027.1"/>
</dbReference>
<accession>A0ABX4GVX5</accession>
<evidence type="ECO:0000313" key="2">
    <source>
        <dbReference type="Proteomes" id="UP000216852"/>
    </source>
</evidence>
<comment type="caution">
    <text evidence="1">The sequence shown here is derived from an EMBL/GenBank/DDBJ whole genome shotgun (WGS) entry which is preliminary data.</text>
</comment>
<dbReference type="PROSITE" id="PS51257">
    <property type="entry name" value="PROKAR_LIPOPROTEIN"/>
    <property type="match status" value="1"/>
</dbReference>
<keyword evidence="2" id="KW-1185">Reference proteome</keyword>
<name>A0ABX4GVX5_9BACI</name>
<sequence>MNLRKAIAVVSCLLLLGCLLFFAFQWDVSSSESTPPVLQVQAGEEIITANQGGYCWNERGKAVCVDATDPAEDLEERQGVSAVSGGNVELVFDNPPYAIEVEGKSIGGRWEKQQINNLQMELPETKDNYIYRVSGQWEQGDVSYAFLVRAK</sequence>
<dbReference type="EMBL" id="NPBJ01000027">
    <property type="protein sequence ID" value="PAD98989.1"/>
    <property type="molecule type" value="Genomic_DNA"/>
</dbReference>
<dbReference type="Proteomes" id="UP000216852">
    <property type="component" value="Unassembled WGS sequence"/>
</dbReference>
<reference evidence="1 2" key="1">
    <citation type="submission" date="2017-07" db="EMBL/GenBank/DDBJ databases">
        <title>Isolation and whole genome analysis of endospore-forming bacteria from heroin.</title>
        <authorList>
            <person name="Kalinowski J."/>
            <person name="Ahrens B."/>
            <person name="Al-Dilaimi A."/>
            <person name="Winkler A."/>
            <person name="Wibberg D."/>
            <person name="Schleenbecker U."/>
            <person name="Ruckert C."/>
            <person name="Wolfel R."/>
            <person name="Grass G."/>
        </authorList>
    </citation>
    <scope>NUCLEOTIDE SEQUENCE [LARGE SCALE GENOMIC DNA]</scope>
    <source>
        <strain evidence="1 2">7517-1</strain>
    </source>
</reference>
<evidence type="ECO:0000313" key="1">
    <source>
        <dbReference type="EMBL" id="PAD98989.1"/>
    </source>
</evidence>
<organism evidence="1 2">
    <name type="scientific">Terribacillus saccharophilus</name>
    <dbReference type="NCBI Taxonomy" id="361277"/>
    <lineage>
        <taxon>Bacteria</taxon>
        <taxon>Bacillati</taxon>
        <taxon>Bacillota</taxon>
        <taxon>Bacilli</taxon>
        <taxon>Bacillales</taxon>
        <taxon>Bacillaceae</taxon>
        <taxon>Terribacillus</taxon>
    </lineage>
</organism>
<gene>
    <name evidence="1" type="ORF">CHH48_13920</name>
</gene>
<proteinExistence type="predicted"/>